<sequence>MVFTVMDIGPENVIVRLDWLCKHNPEIDWDKVLPDFEPEEGSEEIEWMETNLIKAWERGIMLPSAPQLFIAAGHTYSQLFAEEEIKNKVVKTAEESVP</sequence>
<organism evidence="1 2">
    <name type="scientific">Rhodonia placenta</name>
    <dbReference type="NCBI Taxonomy" id="104341"/>
    <lineage>
        <taxon>Eukaryota</taxon>
        <taxon>Fungi</taxon>
        <taxon>Dikarya</taxon>
        <taxon>Basidiomycota</taxon>
        <taxon>Agaricomycotina</taxon>
        <taxon>Agaricomycetes</taxon>
        <taxon>Polyporales</taxon>
        <taxon>Adustoporiaceae</taxon>
        <taxon>Rhodonia</taxon>
    </lineage>
</organism>
<comment type="caution">
    <text evidence="1">The sequence shown here is derived from an EMBL/GenBank/DDBJ whole genome shotgun (WGS) entry which is preliminary data.</text>
</comment>
<dbReference type="EMBL" id="JADOXO010000270">
    <property type="protein sequence ID" value="KAF9807545.1"/>
    <property type="molecule type" value="Genomic_DNA"/>
</dbReference>
<dbReference type="Proteomes" id="UP000639403">
    <property type="component" value="Unassembled WGS sequence"/>
</dbReference>
<protein>
    <submittedName>
        <fullName evidence="1">Uncharacterized protein</fullName>
    </submittedName>
</protein>
<evidence type="ECO:0000313" key="1">
    <source>
        <dbReference type="EMBL" id="KAF9807545.1"/>
    </source>
</evidence>
<reference evidence="1" key="2">
    <citation type="journal article" name="Front. Microbiol.">
        <title>Degradative Capacity of Two Strains of Rhodonia placenta: From Phenotype to Genotype.</title>
        <authorList>
            <person name="Kolle M."/>
            <person name="Horta M.A.C."/>
            <person name="Nowrousian M."/>
            <person name="Ohm R.A."/>
            <person name="Benz J.P."/>
            <person name="Pilgard A."/>
        </authorList>
    </citation>
    <scope>NUCLEOTIDE SEQUENCE</scope>
    <source>
        <strain evidence="1">FPRL280</strain>
    </source>
</reference>
<gene>
    <name evidence="1" type="ORF">IEO21_08160</name>
</gene>
<name>A0A8H7NWM6_9APHY</name>
<dbReference type="AlphaFoldDB" id="A0A8H7NWM6"/>
<accession>A0A8H7NWM6</accession>
<evidence type="ECO:0000313" key="2">
    <source>
        <dbReference type="Proteomes" id="UP000639403"/>
    </source>
</evidence>
<proteinExistence type="predicted"/>
<reference evidence="1" key="1">
    <citation type="submission" date="2020-11" db="EMBL/GenBank/DDBJ databases">
        <authorList>
            <person name="Koelle M."/>
            <person name="Horta M.A.C."/>
            <person name="Nowrousian M."/>
            <person name="Ohm R.A."/>
            <person name="Benz P."/>
            <person name="Pilgard A."/>
        </authorList>
    </citation>
    <scope>NUCLEOTIDE SEQUENCE</scope>
    <source>
        <strain evidence="1">FPRL280</strain>
    </source>
</reference>